<evidence type="ECO:0000256" key="1">
    <source>
        <dbReference type="ARBA" id="ARBA00004141"/>
    </source>
</evidence>
<dbReference type="GO" id="GO:0016020">
    <property type="term" value="C:membrane"/>
    <property type="evidence" value="ECO:0007669"/>
    <property type="project" value="UniProtKB-SubCell"/>
</dbReference>
<dbReference type="GO" id="GO:0022857">
    <property type="term" value="F:transmembrane transporter activity"/>
    <property type="evidence" value="ECO:0007669"/>
    <property type="project" value="InterPro"/>
</dbReference>
<evidence type="ECO:0008006" key="8">
    <source>
        <dbReference type="Google" id="ProtNLM"/>
    </source>
</evidence>
<dbReference type="AlphaFoldDB" id="A0A5E4QI92"/>
<dbReference type="Proteomes" id="UP000324832">
    <property type="component" value="Unassembled WGS sequence"/>
</dbReference>
<keyword evidence="7" id="KW-1185">Reference proteome</keyword>
<comment type="subcellular location">
    <subcellularLocation>
        <location evidence="1">Membrane</location>
        <topology evidence="1">Multi-pass membrane protein</topology>
    </subcellularLocation>
</comment>
<reference evidence="6 7" key="1">
    <citation type="submission" date="2017-07" db="EMBL/GenBank/DDBJ databases">
        <authorList>
            <person name="Talla V."/>
            <person name="Backstrom N."/>
        </authorList>
    </citation>
    <scope>NUCLEOTIDE SEQUENCE [LARGE SCALE GENOMIC DNA]</scope>
</reference>
<dbReference type="EMBL" id="FZQP02003334">
    <property type="protein sequence ID" value="VVC98016.1"/>
    <property type="molecule type" value="Genomic_DNA"/>
</dbReference>
<sequence>MTLRVEVPGDKVVNVESCSKCSSKSFSGDLVKREGKFNRRLKRLIKDAWSFRSKITVEPYVVCYILPSVLAGLAVQNLCMEKSCLVNLNYDERTCNNIMQGRTANLTHQEQNVQRMVASMTAWSFPLQTAVPGILALFVGAWSDRTGNRKAFMLLPILGKLLSIVGIILSTVFFLQVGVNETAVIEGLPPALAGGRVAMTMAVYSYVTDITNESERTFRLGIITAILTLSRPIGLALSGIMTKRYGYYGVFTVACIFYMFGFVYILLRLKEKPKKTVDCEKTESLTFSVKDLIATVNVAFKVREGTGRLQIILIMFAYMFIVGPVLGEAQMTYWFTRYKFKFTEVDYSLFLTYSVLVGTVGSFVTIYLFSKRWKIEDSIIGIIACISRVAASLVYAMAPNRTVYFLGPVLDMFSSAGATSLRSIATKLVNANEVGKTSSLISISEALVPVIYSPVYSKVYLSTLSTFAGAFYLISARPYTVYEEKTLRTQAQKINQKKMKLPSSRRSIISKYYHIFIVKFC</sequence>
<accession>A0A5E4QI92</accession>
<evidence type="ECO:0000256" key="5">
    <source>
        <dbReference type="SAM" id="Phobius"/>
    </source>
</evidence>
<protein>
    <recommendedName>
        <fullName evidence="8">Major facilitator superfamily (MFS) profile domain-containing protein</fullName>
    </recommendedName>
</protein>
<organism evidence="6 7">
    <name type="scientific">Leptidea sinapis</name>
    <dbReference type="NCBI Taxonomy" id="189913"/>
    <lineage>
        <taxon>Eukaryota</taxon>
        <taxon>Metazoa</taxon>
        <taxon>Ecdysozoa</taxon>
        <taxon>Arthropoda</taxon>
        <taxon>Hexapoda</taxon>
        <taxon>Insecta</taxon>
        <taxon>Pterygota</taxon>
        <taxon>Neoptera</taxon>
        <taxon>Endopterygota</taxon>
        <taxon>Lepidoptera</taxon>
        <taxon>Glossata</taxon>
        <taxon>Ditrysia</taxon>
        <taxon>Papilionoidea</taxon>
        <taxon>Pieridae</taxon>
        <taxon>Dismorphiinae</taxon>
        <taxon>Leptidea</taxon>
    </lineage>
</organism>
<dbReference type="Gene3D" id="1.20.1250.20">
    <property type="entry name" value="MFS general substrate transporter like domains"/>
    <property type="match status" value="1"/>
</dbReference>
<name>A0A5E4QI92_9NEOP</name>
<feature type="transmembrane region" description="Helical" evidence="5">
    <location>
        <begin position="309"/>
        <end position="327"/>
    </location>
</feature>
<keyword evidence="2 5" id="KW-0812">Transmembrane</keyword>
<dbReference type="SUPFAM" id="SSF103473">
    <property type="entry name" value="MFS general substrate transporter"/>
    <property type="match status" value="1"/>
</dbReference>
<feature type="transmembrane region" description="Helical" evidence="5">
    <location>
        <begin position="378"/>
        <end position="398"/>
    </location>
</feature>
<feature type="transmembrane region" description="Helical" evidence="5">
    <location>
        <begin position="123"/>
        <end position="142"/>
    </location>
</feature>
<evidence type="ECO:0000313" key="6">
    <source>
        <dbReference type="EMBL" id="VVC98016.1"/>
    </source>
</evidence>
<evidence type="ECO:0000256" key="4">
    <source>
        <dbReference type="ARBA" id="ARBA00023136"/>
    </source>
</evidence>
<feature type="transmembrane region" description="Helical" evidence="5">
    <location>
        <begin position="459"/>
        <end position="479"/>
    </location>
</feature>
<feature type="transmembrane region" description="Helical" evidence="5">
    <location>
        <begin position="247"/>
        <end position="267"/>
    </location>
</feature>
<dbReference type="PANTHER" id="PTHR23507">
    <property type="entry name" value="ZGC:174356"/>
    <property type="match status" value="1"/>
</dbReference>
<evidence type="ECO:0000256" key="2">
    <source>
        <dbReference type="ARBA" id="ARBA00022692"/>
    </source>
</evidence>
<evidence type="ECO:0000313" key="7">
    <source>
        <dbReference type="Proteomes" id="UP000324832"/>
    </source>
</evidence>
<dbReference type="InterPro" id="IPR011701">
    <property type="entry name" value="MFS"/>
</dbReference>
<dbReference type="InterPro" id="IPR036259">
    <property type="entry name" value="MFS_trans_sf"/>
</dbReference>
<gene>
    <name evidence="6" type="ORF">LSINAPIS_LOCUS9172</name>
</gene>
<feature type="transmembrane region" description="Helical" evidence="5">
    <location>
        <begin position="347"/>
        <end position="369"/>
    </location>
</feature>
<evidence type="ECO:0000256" key="3">
    <source>
        <dbReference type="ARBA" id="ARBA00022989"/>
    </source>
</evidence>
<feature type="transmembrane region" description="Helical" evidence="5">
    <location>
        <begin position="154"/>
        <end position="175"/>
    </location>
</feature>
<feature type="transmembrane region" description="Helical" evidence="5">
    <location>
        <begin position="219"/>
        <end position="241"/>
    </location>
</feature>
<dbReference type="PANTHER" id="PTHR23507:SF1">
    <property type="entry name" value="FI18259P1-RELATED"/>
    <property type="match status" value="1"/>
</dbReference>
<keyword evidence="4 5" id="KW-0472">Membrane</keyword>
<proteinExistence type="predicted"/>
<keyword evidence="3 5" id="KW-1133">Transmembrane helix</keyword>
<dbReference type="Pfam" id="PF07690">
    <property type="entry name" value="MFS_1"/>
    <property type="match status" value="1"/>
</dbReference>